<comment type="caution">
    <text evidence="1">The sequence shown here is derived from an EMBL/GenBank/DDBJ whole genome shotgun (WGS) entry which is preliminary data.</text>
</comment>
<name>A0AAE4AL11_9FIRM</name>
<protein>
    <submittedName>
        <fullName evidence="1">Uncharacterized protein</fullName>
    </submittedName>
</protein>
<sequence>MKFEDIARKLTSRKLWVAVAGLVSGIMIYRGAGQSEAAQVSALILQGASVIAYCIGEGLADSAR</sequence>
<dbReference type="AlphaFoldDB" id="A0AAE4AL11"/>
<dbReference type="Proteomes" id="UP001241537">
    <property type="component" value="Unassembled WGS sequence"/>
</dbReference>
<gene>
    <name evidence="1" type="ORF">J2S20_002239</name>
</gene>
<reference evidence="1" key="1">
    <citation type="submission" date="2023-07" db="EMBL/GenBank/DDBJ databases">
        <title>Genomic Encyclopedia of Type Strains, Phase IV (KMG-IV): sequencing the most valuable type-strain genomes for metagenomic binning, comparative biology and taxonomic classification.</title>
        <authorList>
            <person name="Goeker M."/>
        </authorList>
    </citation>
    <scope>NUCLEOTIDE SEQUENCE</scope>
    <source>
        <strain evidence="1">DSM 19659</strain>
    </source>
</reference>
<evidence type="ECO:0000313" key="1">
    <source>
        <dbReference type="EMBL" id="MDQ0153518.1"/>
    </source>
</evidence>
<evidence type="ECO:0000313" key="2">
    <source>
        <dbReference type="Proteomes" id="UP001241537"/>
    </source>
</evidence>
<dbReference type="RefSeq" id="WP_307255423.1">
    <property type="nucleotide sequence ID" value="NZ_JAUSTO010000023.1"/>
</dbReference>
<keyword evidence="2" id="KW-1185">Reference proteome</keyword>
<accession>A0AAE4AL11</accession>
<organism evidence="1 2">
    <name type="scientific">Moryella indoligenes</name>
    <dbReference type="NCBI Taxonomy" id="371674"/>
    <lineage>
        <taxon>Bacteria</taxon>
        <taxon>Bacillati</taxon>
        <taxon>Bacillota</taxon>
        <taxon>Clostridia</taxon>
        <taxon>Lachnospirales</taxon>
        <taxon>Lachnospiraceae</taxon>
        <taxon>Moryella</taxon>
    </lineage>
</organism>
<proteinExistence type="predicted"/>
<dbReference type="EMBL" id="JAUSTO010000023">
    <property type="protein sequence ID" value="MDQ0153518.1"/>
    <property type="molecule type" value="Genomic_DNA"/>
</dbReference>